<feature type="transmembrane region" description="Helical" evidence="11">
    <location>
        <begin position="575"/>
        <end position="594"/>
    </location>
</feature>
<feature type="binding site" evidence="8">
    <location>
        <position position="43"/>
    </location>
    <ligand>
        <name>Na(+)</name>
        <dbReference type="ChEBI" id="CHEBI:29101"/>
        <label>1</label>
    </ligand>
</feature>
<dbReference type="AlphaFoldDB" id="A0A6P7SS29"/>
<dbReference type="SUPFAM" id="SSF161070">
    <property type="entry name" value="SNF-like"/>
    <property type="match status" value="1"/>
</dbReference>
<feature type="binding site" evidence="8">
    <location>
        <position position="44"/>
    </location>
    <ligand>
        <name>Na(+)</name>
        <dbReference type="ChEBI" id="CHEBI:29101"/>
        <label>2</label>
    </ligand>
</feature>
<dbReference type="PANTHER" id="PTHR11616:SF321">
    <property type="entry name" value="SODIUM-DEPENDENT NUTRIENT AMINO ACID TRANSPORTER 1-RELATED"/>
    <property type="match status" value="1"/>
</dbReference>
<name>A0A6P7SS29_9MOLL</name>
<evidence type="ECO:0000256" key="9">
    <source>
        <dbReference type="PIRSR" id="PIRSR600175-2"/>
    </source>
</evidence>
<dbReference type="Pfam" id="PF00209">
    <property type="entry name" value="SNF"/>
    <property type="match status" value="2"/>
</dbReference>
<dbReference type="PROSITE" id="PS00610">
    <property type="entry name" value="NA_NEUROTRAN_SYMP_1"/>
    <property type="match status" value="1"/>
</dbReference>
<accession>A0A6P7SS29</accession>
<feature type="binding site" evidence="8">
    <location>
        <position position="41"/>
    </location>
    <ligand>
        <name>Na(+)</name>
        <dbReference type="ChEBI" id="CHEBI:29101"/>
        <label>1</label>
    </ligand>
</feature>
<evidence type="ECO:0000313" key="12">
    <source>
        <dbReference type="Proteomes" id="UP000515154"/>
    </source>
</evidence>
<dbReference type="PROSITE" id="PS50267">
    <property type="entry name" value="NA_NEUROTRAN_SYMP_3"/>
    <property type="match status" value="1"/>
</dbReference>
<dbReference type="GO" id="GO:0005886">
    <property type="term" value="C:plasma membrane"/>
    <property type="evidence" value="ECO:0007669"/>
    <property type="project" value="TreeGrafter"/>
</dbReference>
<proteinExistence type="inferred from homology"/>
<organism evidence="12 13">
    <name type="scientific">Octopus sinensis</name>
    <name type="common">East Asian common octopus</name>
    <dbReference type="NCBI Taxonomy" id="2607531"/>
    <lineage>
        <taxon>Eukaryota</taxon>
        <taxon>Metazoa</taxon>
        <taxon>Spiralia</taxon>
        <taxon>Lophotrochozoa</taxon>
        <taxon>Mollusca</taxon>
        <taxon>Cephalopoda</taxon>
        <taxon>Coleoidea</taxon>
        <taxon>Octopodiformes</taxon>
        <taxon>Octopoda</taxon>
        <taxon>Incirrata</taxon>
        <taxon>Octopodidae</taxon>
        <taxon>Octopus</taxon>
    </lineage>
</organism>
<feature type="transmembrane region" description="Helical" evidence="11">
    <location>
        <begin position="35"/>
        <end position="53"/>
    </location>
</feature>
<keyword evidence="12" id="KW-1185">Reference proteome</keyword>
<keyword evidence="5 11" id="KW-1133">Transmembrane helix</keyword>
<evidence type="ECO:0000256" key="11">
    <source>
        <dbReference type="SAM" id="Phobius"/>
    </source>
</evidence>
<keyword evidence="10" id="KW-0769">Symport</keyword>
<dbReference type="RefSeq" id="XP_029641044.1">
    <property type="nucleotide sequence ID" value="XM_029785184.2"/>
</dbReference>
<dbReference type="GO" id="GO:0005283">
    <property type="term" value="F:amino acid:sodium symporter activity"/>
    <property type="evidence" value="ECO:0007669"/>
    <property type="project" value="TreeGrafter"/>
</dbReference>
<comment type="subcellular location">
    <subcellularLocation>
        <location evidence="1">Membrane</location>
        <topology evidence="1">Multi-pass membrane protein</topology>
    </subcellularLocation>
</comment>
<feature type="transmembrane region" description="Helical" evidence="11">
    <location>
        <begin position="535"/>
        <end position="555"/>
    </location>
</feature>
<evidence type="ECO:0000256" key="1">
    <source>
        <dbReference type="ARBA" id="ARBA00004141"/>
    </source>
</evidence>
<feature type="transmembrane region" description="Helical" evidence="11">
    <location>
        <begin position="491"/>
        <end position="514"/>
    </location>
</feature>
<sequence length="649" mass="72598">MGRQRLLLKISENESVATKNPTEEERGTWGNQIEFFFTCLGYAVGLGNVWRFPYLCYRNGGGAFLLPYIISLIFLGIPYVFLEISFGQFAGRGPLSIWKASPAFKGIGYSMITIGAILAIYYNVILAYSFHFFFASLRKNLLWANCLNPWNTCNCFSETQNAMLKSFTDTLAGPNFTDFRSFLDEKHSHCYKNASELYGNVIGSWTGNITDLKQTLNMTNLKSPSEEYFYTRVLSMSSGVHHYGTIQWELALCLLLSWMVIFFVLIRGIKSLGKVVYFTSVFPYVLLTALIINGSTLSGAVDGIMYYLKPNAKRLLDVHVWKDAVVQIFFSLCTCTGGLVAMSSYNRFHNNSLRDAILVPIINCLTSIYAGIAIFMVIGHMAHVKGASVEDVITEGPGLVFVVYPEGLSQIVAAPVWSALFFLMMLCLGFSTMFSGSEMIFTALIDDYADHLRKKKASTLFRLFMCTIFFLIGLCMLTNGGHYMLNLFDTYLGGFPLLVIGVVEGFVISWVYGIKRFSEDIEMMLGRKPFMVFKICWSFIGPCSILVVIIISAIYQKGLTLGDYVYPDWANGIGWAIVGICITSIPAYFFYYLFKSPLFIESVKAIITPAADWGPSPDAAISRKAKVIDPSTVRQNNLQGVQNEAFSNL</sequence>
<evidence type="ECO:0000256" key="6">
    <source>
        <dbReference type="ARBA" id="ARBA00023136"/>
    </source>
</evidence>
<feature type="transmembrane region" description="Helical" evidence="11">
    <location>
        <begin position="65"/>
        <end position="86"/>
    </location>
</feature>
<dbReference type="InterPro" id="IPR037272">
    <property type="entry name" value="SNS_sf"/>
</dbReference>
<feature type="binding site" evidence="8">
    <location>
        <position position="331"/>
    </location>
    <ligand>
        <name>Na(+)</name>
        <dbReference type="ChEBI" id="CHEBI:29101"/>
        <label>1</label>
    </ligand>
</feature>
<dbReference type="Proteomes" id="UP000515154">
    <property type="component" value="Linkage group LG9"/>
</dbReference>
<dbReference type="InterPro" id="IPR000175">
    <property type="entry name" value="Na/ntran_symport"/>
</dbReference>
<feature type="transmembrane region" description="Helical" evidence="11">
    <location>
        <begin position="107"/>
        <end position="134"/>
    </location>
</feature>
<feature type="binding site" evidence="8">
    <location>
        <position position="428"/>
    </location>
    <ligand>
        <name>Na(+)</name>
        <dbReference type="ChEBI" id="CHEBI:29101"/>
        <label>1</label>
    </ligand>
</feature>
<dbReference type="PANTHER" id="PTHR11616">
    <property type="entry name" value="SODIUM/CHLORIDE DEPENDENT TRANSPORTER"/>
    <property type="match status" value="1"/>
</dbReference>
<dbReference type="GO" id="GO:0089718">
    <property type="term" value="P:amino acid import across plasma membrane"/>
    <property type="evidence" value="ECO:0007669"/>
    <property type="project" value="TreeGrafter"/>
</dbReference>
<feature type="binding site" evidence="8">
    <location>
        <position position="48"/>
    </location>
    <ligand>
        <name>Na(+)</name>
        <dbReference type="ChEBI" id="CHEBI:29101"/>
        <label>1</label>
    </ligand>
</feature>
<evidence type="ECO:0000313" key="13">
    <source>
        <dbReference type="RefSeq" id="XP_029641044.1"/>
    </source>
</evidence>
<dbReference type="PRINTS" id="PR00176">
    <property type="entry name" value="NANEUSMPORT"/>
</dbReference>
<keyword evidence="4 10" id="KW-0812">Transmembrane</keyword>
<keyword evidence="3 10" id="KW-0813">Transport</keyword>
<evidence type="ECO:0000256" key="8">
    <source>
        <dbReference type="PIRSR" id="PIRSR600175-1"/>
    </source>
</evidence>
<keyword evidence="8" id="KW-0915">Sodium</keyword>
<comment type="similarity">
    <text evidence="2 10">Belongs to the sodium:neurotransmitter symporter (SNF) (TC 2.A.22) family.</text>
</comment>
<feature type="transmembrane region" description="Helical" evidence="11">
    <location>
        <begin position="328"/>
        <end position="345"/>
    </location>
</feature>
<evidence type="ECO:0000256" key="4">
    <source>
        <dbReference type="ARBA" id="ARBA00022692"/>
    </source>
</evidence>
<feature type="transmembrane region" description="Helical" evidence="11">
    <location>
        <begin position="463"/>
        <end position="485"/>
    </location>
</feature>
<keyword evidence="9" id="KW-1015">Disulfide bond</keyword>
<evidence type="ECO:0000256" key="2">
    <source>
        <dbReference type="ARBA" id="ARBA00006459"/>
    </source>
</evidence>
<evidence type="ECO:0000256" key="5">
    <source>
        <dbReference type="ARBA" id="ARBA00022989"/>
    </source>
</evidence>
<keyword evidence="6 11" id="KW-0472">Membrane</keyword>
<gene>
    <name evidence="13" type="primary">LOC115215846</name>
</gene>
<feature type="binding site" evidence="8">
    <location>
        <position position="363"/>
    </location>
    <ligand>
        <name>Na(+)</name>
        <dbReference type="ChEBI" id="CHEBI:29101"/>
        <label>1</label>
    </ligand>
</feature>
<evidence type="ECO:0000256" key="3">
    <source>
        <dbReference type="ARBA" id="ARBA00022448"/>
    </source>
</evidence>
<keyword evidence="8" id="KW-0479">Metal-binding</keyword>
<feature type="transmembrane region" description="Helical" evidence="11">
    <location>
        <begin position="411"/>
        <end position="430"/>
    </location>
</feature>
<feature type="transmembrane region" description="Helical" evidence="11">
    <location>
        <begin position="246"/>
        <end position="269"/>
    </location>
</feature>
<evidence type="ECO:0000256" key="7">
    <source>
        <dbReference type="ARBA" id="ARBA00023180"/>
    </source>
</evidence>
<feature type="disulfide bond" evidence="9">
    <location>
        <begin position="146"/>
        <end position="155"/>
    </location>
</feature>
<dbReference type="KEGG" id="osn:115215846"/>
<dbReference type="GO" id="GO:0046872">
    <property type="term" value="F:metal ion binding"/>
    <property type="evidence" value="ECO:0007669"/>
    <property type="project" value="UniProtKB-KW"/>
</dbReference>
<protein>
    <recommendedName>
        <fullName evidence="10">Transporter</fullName>
    </recommendedName>
</protein>
<keyword evidence="7" id="KW-0325">Glycoprotein</keyword>
<evidence type="ECO:0000256" key="10">
    <source>
        <dbReference type="RuleBase" id="RU003732"/>
    </source>
</evidence>
<reference evidence="13" key="1">
    <citation type="submission" date="2025-08" db="UniProtKB">
        <authorList>
            <consortium name="RefSeq"/>
        </authorList>
    </citation>
    <scope>IDENTIFICATION</scope>
</reference>
<feature type="transmembrane region" description="Helical" evidence="11">
    <location>
        <begin position="281"/>
        <end position="308"/>
    </location>
</feature>
<feature type="transmembrane region" description="Helical" evidence="11">
    <location>
        <begin position="357"/>
        <end position="378"/>
    </location>
</feature>